<evidence type="ECO:0000259" key="13">
    <source>
        <dbReference type="PROSITE" id="PS51217"/>
    </source>
</evidence>
<protein>
    <recommendedName>
        <fullName evidence="9">DNA 3'-5' helicase</fullName>
        <ecNumber evidence="9">5.6.2.4</ecNumber>
    </recommendedName>
</protein>
<feature type="domain" description="UvrD-like helicase C-terminal" evidence="13">
    <location>
        <begin position="287"/>
        <end position="551"/>
    </location>
</feature>
<dbReference type="CDD" id="cd17932">
    <property type="entry name" value="DEXQc_UvrD"/>
    <property type="match status" value="1"/>
</dbReference>
<evidence type="ECO:0000259" key="12">
    <source>
        <dbReference type="PROSITE" id="PS51198"/>
    </source>
</evidence>
<dbReference type="GO" id="GO:0009314">
    <property type="term" value="P:response to radiation"/>
    <property type="evidence" value="ECO:0007669"/>
    <property type="project" value="UniProtKB-ARBA"/>
</dbReference>
<keyword evidence="7" id="KW-0413">Isomerase</keyword>
<evidence type="ECO:0000256" key="8">
    <source>
        <dbReference type="ARBA" id="ARBA00034617"/>
    </source>
</evidence>
<evidence type="ECO:0000256" key="9">
    <source>
        <dbReference type="ARBA" id="ARBA00034808"/>
    </source>
</evidence>
<evidence type="ECO:0000313" key="15">
    <source>
        <dbReference type="Proteomes" id="UP000177810"/>
    </source>
</evidence>
<dbReference type="EMBL" id="MHMT01000017">
    <property type="protein sequence ID" value="OGZ32588.1"/>
    <property type="molecule type" value="Genomic_DNA"/>
</dbReference>
<evidence type="ECO:0000256" key="10">
    <source>
        <dbReference type="ARBA" id="ARBA00048988"/>
    </source>
</evidence>
<comment type="similarity">
    <text evidence="1">Belongs to the helicase family. UvrD subfamily.</text>
</comment>
<dbReference type="PANTHER" id="PTHR11070:SF2">
    <property type="entry name" value="ATP-DEPENDENT DNA HELICASE SRS2"/>
    <property type="match status" value="1"/>
</dbReference>
<dbReference type="STRING" id="1801990.A2V69_01210"/>
<dbReference type="InterPro" id="IPR013986">
    <property type="entry name" value="DExx_box_DNA_helicase_dom_sf"/>
</dbReference>
<evidence type="ECO:0000256" key="1">
    <source>
        <dbReference type="ARBA" id="ARBA00009922"/>
    </source>
</evidence>
<evidence type="ECO:0000256" key="4">
    <source>
        <dbReference type="ARBA" id="ARBA00022806"/>
    </source>
</evidence>
<dbReference type="PANTHER" id="PTHR11070">
    <property type="entry name" value="UVRD / RECB / PCRA DNA HELICASE FAMILY MEMBER"/>
    <property type="match status" value="1"/>
</dbReference>
<comment type="catalytic activity">
    <reaction evidence="8">
        <text>Couples ATP hydrolysis with the unwinding of duplex DNA by translocating in the 3'-5' direction.</text>
        <dbReference type="EC" id="5.6.2.4"/>
    </reaction>
</comment>
<dbReference type="GO" id="GO:0043138">
    <property type="term" value="F:3'-5' DNA helicase activity"/>
    <property type="evidence" value="ECO:0007669"/>
    <property type="project" value="UniProtKB-EC"/>
</dbReference>
<proteinExistence type="inferred from homology"/>
<comment type="caution">
    <text evidence="14">The sequence shown here is derived from an EMBL/GenBank/DDBJ whole genome shotgun (WGS) entry which is preliminary data.</text>
</comment>
<evidence type="ECO:0000256" key="11">
    <source>
        <dbReference type="PROSITE-ProRule" id="PRU00560"/>
    </source>
</evidence>
<dbReference type="Pfam" id="PF00580">
    <property type="entry name" value="UvrD-helicase"/>
    <property type="match status" value="1"/>
</dbReference>
<keyword evidence="4 11" id="KW-0347">Helicase</keyword>
<evidence type="ECO:0000256" key="2">
    <source>
        <dbReference type="ARBA" id="ARBA00022741"/>
    </source>
</evidence>
<comment type="catalytic activity">
    <reaction evidence="10">
        <text>ATP + H2O = ADP + phosphate + H(+)</text>
        <dbReference type="Rhea" id="RHEA:13065"/>
        <dbReference type="ChEBI" id="CHEBI:15377"/>
        <dbReference type="ChEBI" id="CHEBI:15378"/>
        <dbReference type="ChEBI" id="CHEBI:30616"/>
        <dbReference type="ChEBI" id="CHEBI:43474"/>
        <dbReference type="ChEBI" id="CHEBI:456216"/>
        <dbReference type="EC" id="5.6.2.4"/>
    </reaction>
</comment>
<dbReference type="Gene3D" id="1.10.10.160">
    <property type="match status" value="1"/>
</dbReference>
<dbReference type="AlphaFoldDB" id="A0A1G2F4R1"/>
<dbReference type="FunFam" id="1.10.10.160:FF:000001">
    <property type="entry name" value="ATP-dependent DNA helicase"/>
    <property type="match status" value="1"/>
</dbReference>
<accession>A0A1G2F4R1</accession>
<dbReference type="Proteomes" id="UP000177810">
    <property type="component" value="Unassembled WGS sequence"/>
</dbReference>
<keyword evidence="2 11" id="KW-0547">Nucleotide-binding</keyword>
<dbReference type="Gene3D" id="3.40.50.300">
    <property type="entry name" value="P-loop containing nucleotide triphosphate hydrolases"/>
    <property type="match status" value="2"/>
</dbReference>
<dbReference type="EC" id="5.6.2.4" evidence="9"/>
<dbReference type="SUPFAM" id="SSF52540">
    <property type="entry name" value="P-loop containing nucleoside triphosphate hydrolases"/>
    <property type="match status" value="1"/>
</dbReference>
<reference evidence="14 15" key="1">
    <citation type="journal article" date="2016" name="Nat. Commun.">
        <title>Thousands of microbial genomes shed light on interconnected biogeochemical processes in an aquifer system.</title>
        <authorList>
            <person name="Anantharaman K."/>
            <person name="Brown C.T."/>
            <person name="Hug L.A."/>
            <person name="Sharon I."/>
            <person name="Castelle C.J."/>
            <person name="Probst A.J."/>
            <person name="Thomas B.C."/>
            <person name="Singh A."/>
            <person name="Wilkins M.J."/>
            <person name="Karaoz U."/>
            <person name="Brodie E.L."/>
            <person name="Williams K.H."/>
            <person name="Hubbard S.S."/>
            <person name="Banfield J.F."/>
        </authorList>
    </citation>
    <scope>NUCLEOTIDE SEQUENCE [LARGE SCALE GENOMIC DNA]</scope>
</reference>
<sequence>MEDVLKNLNPRQKEAVTIADGPILILAGPGSGKTRVLTHRLAYLIKSGISSTNILAVTFTNKAADEMKLRVKKLLTAHKLVNMPFIGTFHAFCLSILRKEIDSLSYKRNFVIYDEDDQLNLIKKIIQELEINKDQFPAKKISSTISALKSDGLDSTTYEKMAREYFEKTISKIYSVYQRELKNKNALDFDDLIGLTVKLFEEFPEILKKYQEKFKYILVDEYQDTDPIQYRLIKLLSSKYKNLCVVGDDAQSIYSFRNADFRNILNFEKDYPKAKIVTLDQNYRSTQNILDAASKVISKNIYQKAKNLWTENQAGPLISVVETLNEKAEAEFIVKKIKEFLKMGHKLNDVAVFYRTNAQSRALEEAFIRYHIPYKLVGAIRFYQRKEIKDLVGYLKFIDTNDLMSLERIINAPPRGIGQITFQKITKYGLEKMAEEKKEVESFYKLIQRVKKMAQKESLSNVLKFILKETNYKNYLKKNYGDNILQSGIPEDELRWQNIEELINVAADYDDIKPPDGLSEFLEKTALLTDADEINESKELVHLMTLHSAKGLEFPIIFIIGCEEGILPHSRSLINPLDIEEERRLFYVGITRSKSHLHLILARLRSNWGLKEANPPSRFLTEIPEDLIKFEEFSSDDDENVIDF</sequence>
<dbReference type="GO" id="GO:0033202">
    <property type="term" value="C:DNA helicase complex"/>
    <property type="evidence" value="ECO:0007669"/>
    <property type="project" value="TreeGrafter"/>
</dbReference>
<dbReference type="GO" id="GO:0016887">
    <property type="term" value="F:ATP hydrolysis activity"/>
    <property type="evidence" value="ECO:0007669"/>
    <property type="project" value="RHEA"/>
</dbReference>
<dbReference type="PROSITE" id="PS51198">
    <property type="entry name" value="UVRD_HELICASE_ATP_BIND"/>
    <property type="match status" value="1"/>
</dbReference>
<organism evidence="14 15">
    <name type="scientific">Candidatus Portnoybacteria bacterium RBG_13_40_8</name>
    <dbReference type="NCBI Taxonomy" id="1801990"/>
    <lineage>
        <taxon>Bacteria</taxon>
        <taxon>Candidatus Portnoyibacteriota</taxon>
    </lineage>
</organism>
<dbReference type="CDD" id="cd18807">
    <property type="entry name" value="SF1_C_UvrD"/>
    <property type="match status" value="1"/>
</dbReference>
<gene>
    <name evidence="14" type="ORF">A2V69_01210</name>
</gene>
<dbReference type="InterPro" id="IPR014016">
    <property type="entry name" value="UvrD-like_ATP-bd"/>
</dbReference>
<dbReference type="Pfam" id="PF13361">
    <property type="entry name" value="UvrD_C"/>
    <property type="match status" value="1"/>
</dbReference>
<evidence type="ECO:0000313" key="14">
    <source>
        <dbReference type="EMBL" id="OGZ32588.1"/>
    </source>
</evidence>
<keyword evidence="6" id="KW-0238">DNA-binding</keyword>
<dbReference type="InterPro" id="IPR027417">
    <property type="entry name" value="P-loop_NTPase"/>
</dbReference>
<name>A0A1G2F4R1_9BACT</name>
<evidence type="ECO:0000256" key="6">
    <source>
        <dbReference type="ARBA" id="ARBA00023125"/>
    </source>
</evidence>
<dbReference type="InterPro" id="IPR000212">
    <property type="entry name" value="DNA_helicase_UvrD/REP"/>
</dbReference>
<dbReference type="GO" id="GO:0003677">
    <property type="term" value="F:DNA binding"/>
    <property type="evidence" value="ECO:0007669"/>
    <property type="project" value="UniProtKB-KW"/>
</dbReference>
<feature type="binding site" evidence="11">
    <location>
        <begin position="27"/>
        <end position="34"/>
    </location>
    <ligand>
        <name>ATP</name>
        <dbReference type="ChEBI" id="CHEBI:30616"/>
    </ligand>
</feature>
<keyword evidence="5 11" id="KW-0067">ATP-binding</keyword>
<feature type="domain" description="UvrD-like helicase ATP-binding" evidence="12">
    <location>
        <begin position="6"/>
        <end position="286"/>
    </location>
</feature>
<dbReference type="InterPro" id="IPR014017">
    <property type="entry name" value="DNA_helicase_UvrD-like_C"/>
</dbReference>
<dbReference type="GO" id="GO:0000725">
    <property type="term" value="P:recombinational repair"/>
    <property type="evidence" value="ECO:0007669"/>
    <property type="project" value="TreeGrafter"/>
</dbReference>
<evidence type="ECO:0000256" key="7">
    <source>
        <dbReference type="ARBA" id="ARBA00023235"/>
    </source>
</evidence>
<dbReference type="Gene3D" id="1.10.486.10">
    <property type="entry name" value="PCRA, domain 4"/>
    <property type="match status" value="1"/>
</dbReference>
<dbReference type="PROSITE" id="PS51217">
    <property type="entry name" value="UVRD_HELICASE_CTER"/>
    <property type="match status" value="1"/>
</dbReference>
<dbReference type="GO" id="GO:0005524">
    <property type="term" value="F:ATP binding"/>
    <property type="evidence" value="ECO:0007669"/>
    <property type="project" value="UniProtKB-UniRule"/>
</dbReference>
<evidence type="ECO:0000256" key="3">
    <source>
        <dbReference type="ARBA" id="ARBA00022801"/>
    </source>
</evidence>
<evidence type="ECO:0000256" key="5">
    <source>
        <dbReference type="ARBA" id="ARBA00022840"/>
    </source>
</evidence>
<keyword evidence="3 11" id="KW-0378">Hydrolase</keyword>
<dbReference type="GO" id="GO:0005829">
    <property type="term" value="C:cytosol"/>
    <property type="evidence" value="ECO:0007669"/>
    <property type="project" value="TreeGrafter"/>
</dbReference>